<feature type="region of interest" description="Disordered" evidence="1">
    <location>
        <begin position="315"/>
        <end position="340"/>
    </location>
</feature>
<feature type="compositionally biased region" description="Polar residues" evidence="1">
    <location>
        <begin position="199"/>
        <end position="210"/>
    </location>
</feature>
<name>A0A0J9SZV8_PLAV1</name>
<keyword evidence="2" id="KW-0812">Transmembrane</keyword>
<evidence type="ECO:0000313" key="4">
    <source>
        <dbReference type="Proteomes" id="UP000053327"/>
    </source>
</evidence>
<keyword evidence="2" id="KW-0472">Membrane</keyword>
<feature type="compositionally biased region" description="Low complexity" evidence="1">
    <location>
        <begin position="229"/>
        <end position="246"/>
    </location>
</feature>
<dbReference type="Proteomes" id="UP000053327">
    <property type="component" value="Unassembled WGS sequence"/>
</dbReference>
<evidence type="ECO:0000256" key="2">
    <source>
        <dbReference type="SAM" id="Phobius"/>
    </source>
</evidence>
<gene>
    <name evidence="3" type="ORF">PVBG_05551</name>
</gene>
<accession>A0A0J9SZV8</accession>
<feature type="region of interest" description="Disordered" evidence="1">
    <location>
        <begin position="225"/>
        <end position="290"/>
    </location>
</feature>
<organism evidence="3 4">
    <name type="scientific">Plasmodium vivax (strain Brazil I)</name>
    <dbReference type="NCBI Taxonomy" id="1033975"/>
    <lineage>
        <taxon>Eukaryota</taxon>
        <taxon>Sar</taxon>
        <taxon>Alveolata</taxon>
        <taxon>Apicomplexa</taxon>
        <taxon>Aconoidasida</taxon>
        <taxon>Haemosporida</taxon>
        <taxon>Plasmodiidae</taxon>
        <taxon>Plasmodium</taxon>
        <taxon>Plasmodium (Plasmodium)</taxon>
    </lineage>
</organism>
<evidence type="ECO:0000256" key="1">
    <source>
        <dbReference type="SAM" id="MobiDB-lite"/>
    </source>
</evidence>
<feature type="compositionally biased region" description="Basic and acidic residues" evidence="1">
    <location>
        <begin position="135"/>
        <end position="145"/>
    </location>
</feature>
<evidence type="ECO:0000313" key="3">
    <source>
        <dbReference type="EMBL" id="KMZ88695.1"/>
    </source>
</evidence>
<protein>
    <recommendedName>
        <fullName evidence="5">Variable surface protein Vir18</fullName>
    </recommendedName>
</protein>
<feature type="compositionally biased region" description="Basic and acidic residues" evidence="1">
    <location>
        <begin position="156"/>
        <end position="169"/>
    </location>
</feature>
<dbReference type="AlphaFoldDB" id="A0A0J9SZV8"/>
<feature type="compositionally biased region" description="Basic and acidic residues" evidence="1">
    <location>
        <begin position="315"/>
        <end position="329"/>
    </location>
</feature>
<evidence type="ECO:0008006" key="5">
    <source>
        <dbReference type="Google" id="ProtNLM"/>
    </source>
</evidence>
<proteinExistence type="predicted"/>
<reference evidence="3 4" key="1">
    <citation type="submission" date="2011-08" db="EMBL/GenBank/DDBJ databases">
        <title>The Genome Sequence of Plasmodium vivax Brazil I.</title>
        <authorList>
            <consortium name="The Broad Institute Genome Sequencing Platform"/>
            <consortium name="The Broad Institute Genome Sequencing Center for Infectious Disease"/>
            <person name="Neafsey D."/>
            <person name="Carlton J."/>
            <person name="Barnwell J."/>
            <person name="Collins W."/>
            <person name="Escalante A."/>
            <person name="Mullikin J."/>
            <person name="Saul A."/>
            <person name="Guigo R."/>
            <person name="Camara F."/>
            <person name="Young S.K."/>
            <person name="Zeng Q."/>
            <person name="Gargeya S."/>
            <person name="Fitzgerald M."/>
            <person name="Haas B."/>
            <person name="Abouelleil A."/>
            <person name="Alvarado L."/>
            <person name="Arachchi H.M."/>
            <person name="Berlin A."/>
            <person name="Brown A."/>
            <person name="Chapman S.B."/>
            <person name="Chen Z."/>
            <person name="Dunbar C."/>
            <person name="Freedman E."/>
            <person name="Gearin G."/>
            <person name="Gellesch M."/>
            <person name="Goldberg J."/>
            <person name="Griggs A."/>
            <person name="Gujja S."/>
            <person name="Heiman D."/>
            <person name="Howarth C."/>
            <person name="Larson L."/>
            <person name="Lui A."/>
            <person name="MacDonald P.J.P."/>
            <person name="Montmayeur A."/>
            <person name="Murphy C."/>
            <person name="Neiman D."/>
            <person name="Pearson M."/>
            <person name="Priest M."/>
            <person name="Roberts A."/>
            <person name="Saif S."/>
            <person name="Shea T."/>
            <person name="Shenoy N."/>
            <person name="Sisk P."/>
            <person name="Stolte C."/>
            <person name="Sykes S."/>
            <person name="Wortman J."/>
            <person name="Nusbaum C."/>
            <person name="Birren B."/>
        </authorList>
    </citation>
    <scope>NUCLEOTIDE SEQUENCE [LARGE SCALE GENOMIC DNA]</scope>
    <source>
        <strain evidence="3 4">Brazil I</strain>
    </source>
</reference>
<sequence>MAWLFRGFSRYINPYQKHDSASCMNTYSKLKDDIYQRIDRFNNDMHTNIYNEWHELYKYINAKNASIKHCVDDRYINSDFSKDDKINNFKSICDNKRICRINKNPPLKKTGTVEPCRKGKNCKTVTAETTGKGKLRPELEGEPSKATRLQGPKAQETSREHAGREESNRQSEVLPAQLDAKFLPNSIKSEDNEPESVGNKHSSTSVLGSTSTQALADIGDTPTTELNLQAEDSPSQSSSPGESIAGGTLRVSYSDRSLPQSNLSDDQTLDANHSNMQTHQGGGAESQDHNHKNLDTELADRVSLLGNDFASEKLGEKRSVDRDNNRQDNNDVTNILQAASPLDTRNEDVVIAPTEVVSSGDTSPIRETYGDKDVRGAVNDREIKNGQERDSEHICNGIPCNAENGNGLDTGNGNKSDILGKIFEAISDKDHIIQASAPMGIVLLLGLLFKYTPLWRVLTKKNRKKGAGINEELNTVLQEPSIMDDERSIPLSYGAFEYSAFDQNSY</sequence>
<feature type="transmembrane region" description="Helical" evidence="2">
    <location>
        <begin position="435"/>
        <end position="455"/>
    </location>
</feature>
<feature type="region of interest" description="Disordered" evidence="1">
    <location>
        <begin position="127"/>
        <end position="210"/>
    </location>
</feature>
<feature type="compositionally biased region" description="Polar residues" evidence="1">
    <location>
        <begin position="254"/>
        <end position="279"/>
    </location>
</feature>
<dbReference type="EMBL" id="KQ234756">
    <property type="protein sequence ID" value="KMZ88695.1"/>
    <property type="molecule type" value="Genomic_DNA"/>
</dbReference>
<keyword evidence="2" id="KW-1133">Transmembrane helix</keyword>